<dbReference type="EMBL" id="BARV01042868">
    <property type="protein sequence ID" value="GAI51665.1"/>
    <property type="molecule type" value="Genomic_DNA"/>
</dbReference>
<sequence>FQPDPNLLAAVEAGYIFGCDPHLQDRDNTSSAYTTEHGLGWFSGADNPIQWAQGNYRWPTGKDKYSTDIRLVCSAGDLDFDCDVDFVDYAQFAAEWYETDCNNINDFCNGADIIIDGAVVYNA</sequence>
<gene>
    <name evidence="1" type="ORF">S06H3_64260</name>
</gene>
<protein>
    <submittedName>
        <fullName evidence="1">Uncharacterized protein</fullName>
    </submittedName>
</protein>
<name>X1QKX9_9ZZZZ</name>
<evidence type="ECO:0000313" key="1">
    <source>
        <dbReference type="EMBL" id="GAI51665.1"/>
    </source>
</evidence>
<accession>X1QKX9</accession>
<dbReference type="AlphaFoldDB" id="X1QKX9"/>
<feature type="non-terminal residue" evidence="1">
    <location>
        <position position="123"/>
    </location>
</feature>
<feature type="non-terminal residue" evidence="1">
    <location>
        <position position="1"/>
    </location>
</feature>
<comment type="caution">
    <text evidence="1">The sequence shown here is derived from an EMBL/GenBank/DDBJ whole genome shotgun (WGS) entry which is preliminary data.</text>
</comment>
<organism evidence="1">
    <name type="scientific">marine sediment metagenome</name>
    <dbReference type="NCBI Taxonomy" id="412755"/>
    <lineage>
        <taxon>unclassified sequences</taxon>
        <taxon>metagenomes</taxon>
        <taxon>ecological metagenomes</taxon>
    </lineage>
</organism>
<proteinExistence type="predicted"/>
<reference evidence="1" key="1">
    <citation type="journal article" date="2014" name="Front. Microbiol.">
        <title>High frequency of phylogenetically diverse reductive dehalogenase-homologous genes in deep subseafloor sedimentary metagenomes.</title>
        <authorList>
            <person name="Kawai M."/>
            <person name="Futagami T."/>
            <person name="Toyoda A."/>
            <person name="Takaki Y."/>
            <person name="Nishi S."/>
            <person name="Hori S."/>
            <person name="Arai W."/>
            <person name="Tsubouchi T."/>
            <person name="Morono Y."/>
            <person name="Uchiyama I."/>
            <person name="Ito T."/>
            <person name="Fujiyama A."/>
            <person name="Inagaki F."/>
            <person name="Takami H."/>
        </authorList>
    </citation>
    <scope>NUCLEOTIDE SEQUENCE</scope>
    <source>
        <strain evidence="1">Expedition CK06-06</strain>
    </source>
</reference>